<organism evidence="1 2">
    <name type="scientific">Neisseria meningitidis serogroup B</name>
    <dbReference type="NCBI Taxonomy" id="491"/>
    <lineage>
        <taxon>Bacteria</taxon>
        <taxon>Pseudomonadati</taxon>
        <taxon>Pseudomonadota</taxon>
        <taxon>Betaproteobacteria</taxon>
        <taxon>Neisseriales</taxon>
        <taxon>Neisseriaceae</taxon>
        <taxon>Neisseria</taxon>
    </lineage>
</organism>
<dbReference type="Proteomes" id="UP000182715">
    <property type="component" value="Unassembled WGS sequence"/>
</dbReference>
<evidence type="ECO:0000313" key="1">
    <source>
        <dbReference type="EMBL" id="CRY99326.1"/>
    </source>
</evidence>
<evidence type="ECO:0000313" key="2">
    <source>
        <dbReference type="Proteomes" id="UP000182715"/>
    </source>
</evidence>
<sequence>MLFRVSVFCGNNEILGLQKLLRNNKNLSAVIPTKVGIQK</sequence>
<dbReference type="AlphaFoldDB" id="A0A0H5QCU8"/>
<name>A0A0H5QCU8_NEIMI</name>
<proteinExistence type="predicted"/>
<reference evidence="1 2" key="1">
    <citation type="submission" date="2014-11" db="EMBL/GenBank/DDBJ databases">
        <authorList>
            <person name="Diene M.Seydina."/>
        </authorList>
    </citation>
    <scope>NUCLEOTIDE SEQUENCE [LARGE SCALE GENOMIC DNA]</scope>
    <source>
        <strain evidence="1 2">Neisseria meningitidis CHUV</strain>
    </source>
</reference>
<accession>A0A0H5QCU8</accession>
<protein>
    <submittedName>
        <fullName evidence="1">Uncharacterized protein</fullName>
    </submittedName>
</protein>
<dbReference type="EMBL" id="CVTF01000065">
    <property type="protein sequence ID" value="CRY99326.1"/>
    <property type="molecule type" value="Genomic_DNA"/>
</dbReference>